<protein>
    <submittedName>
        <fullName evidence="1">Uncharacterized protein</fullName>
    </submittedName>
</protein>
<dbReference type="Proteomes" id="UP000603453">
    <property type="component" value="Unassembled WGS sequence"/>
</dbReference>
<keyword evidence="2" id="KW-1185">Reference proteome</keyword>
<organism evidence="1 2">
    <name type="scientific">Mucor saturninus</name>
    <dbReference type="NCBI Taxonomy" id="64648"/>
    <lineage>
        <taxon>Eukaryota</taxon>
        <taxon>Fungi</taxon>
        <taxon>Fungi incertae sedis</taxon>
        <taxon>Mucoromycota</taxon>
        <taxon>Mucoromycotina</taxon>
        <taxon>Mucoromycetes</taxon>
        <taxon>Mucorales</taxon>
        <taxon>Mucorineae</taxon>
        <taxon>Mucoraceae</taxon>
        <taxon>Mucor</taxon>
    </lineage>
</organism>
<gene>
    <name evidence="1" type="ORF">INT47_006919</name>
</gene>
<dbReference type="EMBL" id="JAEPRD010000301">
    <property type="protein sequence ID" value="KAG2192286.1"/>
    <property type="molecule type" value="Genomic_DNA"/>
</dbReference>
<comment type="caution">
    <text evidence="1">The sequence shown here is derived from an EMBL/GenBank/DDBJ whole genome shotgun (WGS) entry which is preliminary data.</text>
</comment>
<evidence type="ECO:0000313" key="2">
    <source>
        <dbReference type="Proteomes" id="UP000603453"/>
    </source>
</evidence>
<dbReference type="AlphaFoldDB" id="A0A8H7QIS2"/>
<sequence length="118" mass="14058">MTTLHSSRELYQAECLQYDFIARNYRNQYGVSINNLPIFMMGEHVERTRTVISADGRRELRRYHFWRLEHSFLNDSDKNQVSSYRANYRMGKRAFEHLVNELSAHEEFNLVAPNTSPI</sequence>
<proteinExistence type="predicted"/>
<evidence type="ECO:0000313" key="1">
    <source>
        <dbReference type="EMBL" id="KAG2192286.1"/>
    </source>
</evidence>
<accession>A0A8H7QIS2</accession>
<name>A0A8H7QIS2_9FUNG</name>
<reference evidence="1" key="1">
    <citation type="submission" date="2020-12" db="EMBL/GenBank/DDBJ databases">
        <title>Metabolic potential, ecology and presence of endohyphal bacteria is reflected in genomic diversity of Mucoromycotina.</title>
        <authorList>
            <person name="Muszewska A."/>
            <person name="Okrasinska A."/>
            <person name="Steczkiewicz K."/>
            <person name="Drgas O."/>
            <person name="Orlowska M."/>
            <person name="Perlinska-Lenart U."/>
            <person name="Aleksandrzak-Piekarczyk T."/>
            <person name="Szatraj K."/>
            <person name="Zielenkiewicz U."/>
            <person name="Pilsyk S."/>
            <person name="Malc E."/>
            <person name="Mieczkowski P."/>
            <person name="Kruszewska J.S."/>
            <person name="Biernat P."/>
            <person name="Pawlowska J."/>
        </authorList>
    </citation>
    <scope>NUCLEOTIDE SEQUENCE</scope>
    <source>
        <strain evidence="1">WA0000017839</strain>
    </source>
</reference>